<feature type="transmembrane region" description="Helical" evidence="11">
    <location>
        <begin position="177"/>
        <end position="200"/>
    </location>
</feature>
<comment type="cofactor">
    <cofactor evidence="1">
        <name>heme b</name>
        <dbReference type="ChEBI" id="CHEBI:60344"/>
    </cofactor>
</comment>
<dbReference type="GO" id="GO:0046872">
    <property type="term" value="F:metal ion binding"/>
    <property type="evidence" value="ECO:0007669"/>
    <property type="project" value="UniProtKB-KW"/>
</dbReference>
<dbReference type="Pfam" id="PF03188">
    <property type="entry name" value="Cytochrom_B561"/>
    <property type="match status" value="2"/>
</dbReference>
<organism evidence="13">
    <name type="scientific">Populus tomentosa</name>
    <name type="common">Chinese white poplar</name>
    <dbReference type="NCBI Taxonomy" id="118781"/>
    <lineage>
        <taxon>Eukaryota</taxon>
        <taxon>Viridiplantae</taxon>
        <taxon>Streptophyta</taxon>
        <taxon>Embryophyta</taxon>
        <taxon>Tracheophyta</taxon>
        <taxon>Spermatophyta</taxon>
        <taxon>Magnoliopsida</taxon>
        <taxon>eudicotyledons</taxon>
        <taxon>Gunneridae</taxon>
        <taxon>Pentapetalae</taxon>
        <taxon>rosids</taxon>
        <taxon>fabids</taxon>
        <taxon>Malpighiales</taxon>
        <taxon>Salicaceae</taxon>
        <taxon>Saliceae</taxon>
        <taxon>Populus</taxon>
    </lineage>
</organism>
<evidence type="ECO:0000256" key="3">
    <source>
        <dbReference type="ARBA" id="ARBA00022448"/>
    </source>
</evidence>
<evidence type="ECO:0000259" key="12">
    <source>
        <dbReference type="PROSITE" id="PS50939"/>
    </source>
</evidence>
<sequence length="262" mass="28677">MATPVSPSLAPLLLFARISGLLAAALVISWALVFKSSFLPQSTSQEDLIYAVLHPLLMVNGFILISGEAILVHKWLPGSRGFKKSVHLCLQGLALACGIFGIWTKFHGNDGIVANFFSLHSWMGLICISLFGAQVLEKPLVIWPSVDRCSSHLAGWLMGFMSFWHRGEMRAVRITVLPWHIFLGLYTYGLAVATAETGLLEKITFLQTKKDVSKHSPESMVVNSLGLSLALLSGIIILAAVSPGYQSFRSELTYSESKKLMT</sequence>
<dbReference type="PROSITE" id="PS50939">
    <property type="entry name" value="CYTOCHROME_B561"/>
    <property type="match status" value="1"/>
</dbReference>
<feature type="transmembrane region" description="Helical" evidence="11">
    <location>
        <begin position="53"/>
        <end position="76"/>
    </location>
</feature>
<keyword evidence="3" id="KW-0813">Transport</keyword>
<evidence type="ECO:0000256" key="8">
    <source>
        <dbReference type="ARBA" id="ARBA00022989"/>
    </source>
</evidence>
<evidence type="ECO:0000256" key="1">
    <source>
        <dbReference type="ARBA" id="ARBA00001970"/>
    </source>
</evidence>
<dbReference type="GO" id="GO:0016020">
    <property type="term" value="C:membrane"/>
    <property type="evidence" value="ECO:0007669"/>
    <property type="project" value="UniProtKB-SubCell"/>
</dbReference>
<keyword evidence="5 11" id="KW-0812">Transmembrane</keyword>
<feature type="transmembrane region" description="Helical" evidence="11">
    <location>
        <begin position="12"/>
        <end position="33"/>
    </location>
</feature>
<dbReference type="AlphaFoldDB" id="A0A1L6K4Q5"/>
<dbReference type="PANTHER" id="PTHR10106">
    <property type="entry name" value="CYTOCHROME B561-RELATED"/>
    <property type="match status" value="1"/>
</dbReference>
<evidence type="ECO:0000256" key="7">
    <source>
        <dbReference type="ARBA" id="ARBA00022982"/>
    </source>
</evidence>
<dbReference type="Gene3D" id="1.20.120.1770">
    <property type="match status" value="1"/>
</dbReference>
<feature type="transmembrane region" description="Helical" evidence="11">
    <location>
        <begin position="221"/>
        <end position="241"/>
    </location>
</feature>
<keyword evidence="8 11" id="KW-1133">Transmembrane helix</keyword>
<protein>
    <submittedName>
        <fullName evidence="13">Cytochrome B561 family protein</fullName>
    </submittedName>
</protein>
<dbReference type="PANTHER" id="PTHR10106:SF41">
    <property type="entry name" value="TRANSMEMBRANE ASCORBATE FERRIREDUCTASE 4-RELATED"/>
    <property type="match status" value="1"/>
</dbReference>
<feature type="domain" description="Cytochrome b561" evidence="12">
    <location>
        <begin position="15"/>
        <end position="241"/>
    </location>
</feature>
<dbReference type="EMBL" id="KU573344">
    <property type="protein sequence ID" value="APR63809.1"/>
    <property type="molecule type" value="mRNA"/>
</dbReference>
<keyword evidence="9" id="KW-0408">Iron</keyword>
<dbReference type="SMART" id="SM00665">
    <property type="entry name" value="B561"/>
    <property type="match status" value="1"/>
</dbReference>
<feature type="transmembrane region" description="Helical" evidence="11">
    <location>
        <begin position="112"/>
        <end position="133"/>
    </location>
</feature>
<keyword evidence="10 11" id="KW-0472">Membrane</keyword>
<evidence type="ECO:0000313" key="13">
    <source>
        <dbReference type="EMBL" id="APR63809.1"/>
    </source>
</evidence>
<keyword evidence="6" id="KW-0479">Metal-binding</keyword>
<name>A0A1L6K4Q5_POPTO</name>
<evidence type="ECO:0000256" key="6">
    <source>
        <dbReference type="ARBA" id="ARBA00022723"/>
    </source>
</evidence>
<proteinExistence type="evidence at transcript level"/>
<dbReference type="InterPro" id="IPR006593">
    <property type="entry name" value="Cyt_b561/ferric_Rdtase_TM"/>
</dbReference>
<evidence type="ECO:0000256" key="4">
    <source>
        <dbReference type="ARBA" id="ARBA00022617"/>
    </source>
</evidence>
<feature type="transmembrane region" description="Helical" evidence="11">
    <location>
        <begin position="88"/>
        <end position="106"/>
    </location>
</feature>
<evidence type="ECO:0000256" key="11">
    <source>
        <dbReference type="SAM" id="Phobius"/>
    </source>
</evidence>
<evidence type="ECO:0000256" key="10">
    <source>
        <dbReference type="ARBA" id="ARBA00023136"/>
    </source>
</evidence>
<keyword evidence="7" id="KW-0249">Electron transport</keyword>
<dbReference type="InterPro" id="IPR043205">
    <property type="entry name" value="CYB561/CYBRD1-like"/>
</dbReference>
<accession>A0A1L6K4Q5</accession>
<keyword evidence="4" id="KW-0349">Heme</keyword>
<evidence type="ECO:0000256" key="5">
    <source>
        <dbReference type="ARBA" id="ARBA00022692"/>
    </source>
</evidence>
<evidence type="ECO:0000256" key="2">
    <source>
        <dbReference type="ARBA" id="ARBA00004141"/>
    </source>
</evidence>
<comment type="subcellular location">
    <subcellularLocation>
        <location evidence="2">Membrane</location>
        <topology evidence="2">Multi-pass membrane protein</topology>
    </subcellularLocation>
</comment>
<evidence type="ECO:0000256" key="9">
    <source>
        <dbReference type="ARBA" id="ARBA00023004"/>
    </source>
</evidence>
<reference evidence="13" key="1">
    <citation type="submission" date="2016-01" db="EMBL/GenBank/DDBJ databases">
        <title>Dissection of insertion-deletion (InDel) variations within complex gene networks underlying wood formation in Populus.</title>
        <authorList>
            <person name="Zhang D."/>
            <person name="Gong C."/>
            <person name="Du Q."/>
            <person name="Xie J."/>
            <person name="Yang X."/>
            <person name="Quan M."/>
            <person name="Li B."/>
        </authorList>
    </citation>
    <scope>NUCLEOTIDE SEQUENCE</scope>
</reference>
<dbReference type="GO" id="GO:0016491">
    <property type="term" value="F:oxidoreductase activity"/>
    <property type="evidence" value="ECO:0007669"/>
    <property type="project" value="InterPro"/>
</dbReference>